<reference evidence="1 2" key="1">
    <citation type="submission" date="2018-07" db="EMBL/GenBank/DDBJ databases">
        <title>Genome guided investigation of antibiotics producing actinomycetales strain isolated from a Macau mangrove ecosystem.</title>
        <authorList>
            <person name="Hu D."/>
        </authorList>
    </citation>
    <scope>NUCLEOTIDE SEQUENCE [LARGE SCALE GENOMIC DNA]</scope>
    <source>
        <strain evidence="1 2">2297</strain>
    </source>
</reference>
<dbReference type="Proteomes" id="UP000253742">
    <property type="component" value="Unassembled WGS sequence"/>
</dbReference>
<name>A0A369UWT2_9ACTN</name>
<accession>A0A369UWT2</accession>
<proteinExistence type="predicted"/>
<evidence type="ECO:0000313" key="2">
    <source>
        <dbReference type="Proteomes" id="UP000253742"/>
    </source>
</evidence>
<sequence>MCGLQKRVQGGGQRLAGRGKAVEGGVQCLGVDRHGSAPTAAAVLDGGLPAGAEADGHVPGSGTGVELVGEGTGEIMHGGGVGRGSSSDGGAGCVGVVSGCGEGLMV</sequence>
<dbReference type="EMBL" id="QQBH01000032">
    <property type="protein sequence ID" value="RDD84917.1"/>
    <property type="molecule type" value="Genomic_DNA"/>
</dbReference>
<evidence type="ECO:0000313" key="1">
    <source>
        <dbReference type="EMBL" id="RDD84917.1"/>
    </source>
</evidence>
<gene>
    <name evidence="1" type="ORF">DVZ84_32595</name>
</gene>
<dbReference type="AlphaFoldDB" id="A0A369UWT2"/>
<organism evidence="1 2">
    <name type="scientific">Streptomyces parvulus</name>
    <dbReference type="NCBI Taxonomy" id="146923"/>
    <lineage>
        <taxon>Bacteria</taxon>
        <taxon>Bacillati</taxon>
        <taxon>Actinomycetota</taxon>
        <taxon>Actinomycetes</taxon>
        <taxon>Kitasatosporales</taxon>
        <taxon>Streptomycetaceae</taxon>
        <taxon>Streptomyces</taxon>
    </lineage>
</organism>
<comment type="caution">
    <text evidence="1">The sequence shown here is derived from an EMBL/GenBank/DDBJ whole genome shotgun (WGS) entry which is preliminary data.</text>
</comment>
<protein>
    <submittedName>
        <fullName evidence="1">Uncharacterized protein</fullName>
    </submittedName>
</protein>